<evidence type="ECO:0000313" key="2">
    <source>
        <dbReference type="EMBL" id="CAB3234766.1"/>
    </source>
</evidence>
<feature type="region of interest" description="Disordered" evidence="1">
    <location>
        <begin position="1"/>
        <end position="66"/>
    </location>
</feature>
<feature type="compositionally biased region" description="Basic and acidic residues" evidence="1">
    <location>
        <begin position="95"/>
        <end position="106"/>
    </location>
</feature>
<dbReference type="AlphaFoldDB" id="A0A8S1B1A8"/>
<dbReference type="EMBL" id="CADEBC010000483">
    <property type="protein sequence ID" value="CAB3234766.1"/>
    <property type="molecule type" value="Genomic_DNA"/>
</dbReference>
<evidence type="ECO:0000313" key="3">
    <source>
        <dbReference type="EMBL" id="CAB3252062.1"/>
    </source>
</evidence>
<evidence type="ECO:0000256" key="1">
    <source>
        <dbReference type="SAM" id="MobiDB-lite"/>
    </source>
</evidence>
<dbReference type="OrthoDB" id="7411765at2759"/>
<sequence>MRSHQVNDHFSTRRNSARARGTRRTGDHTDSDRSDVVMILTKSSRRPRGGRGEKGPVPHSTSLTQQHFGAARACTRRATWPCPCSCQRAAIDREPAARRPATDARALRAHRPPHPPAPLAHPRPGDTTALIREPHASEPCNF</sequence>
<name>A0A8S1B1A8_ARCPL</name>
<organism evidence="3 5">
    <name type="scientific">Arctia plantaginis</name>
    <name type="common">Wood tiger moth</name>
    <name type="synonym">Phalaena plantaginis</name>
    <dbReference type="NCBI Taxonomy" id="874455"/>
    <lineage>
        <taxon>Eukaryota</taxon>
        <taxon>Metazoa</taxon>
        <taxon>Ecdysozoa</taxon>
        <taxon>Arthropoda</taxon>
        <taxon>Hexapoda</taxon>
        <taxon>Insecta</taxon>
        <taxon>Pterygota</taxon>
        <taxon>Neoptera</taxon>
        <taxon>Endopterygota</taxon>
        <taxon>Lepidoptera</taxon>
        <taxon>Glossata</taxon>
        <taxon>Ditrysia</taxon>
        <taxon>Noctuoidea</taxon>
        <taxon>Erebidae</taxon>
        <taxon>Arctiinae</taxon>
        <taxon>Arctia</taxon>
    </lineage>
</organism>
<accession>A0A8S1B1A8</accession>
<comment type="caution">
    <text evidence="3">The sequence shown here is derived from an EMBL/GenBank/DDBJ whole genome shotgun (WGS) entry which is preliminary data.</text>
</comment>
<protein>
    <submittedName>
        <fullName evidence="3">Uncharacterized protein</fullName>
    </submittedName>
</protein>
<evidence type="ECO:0000313" key="4">
    <source>
        <dbReference type="Proteomes" id="UP000494106"/>
    </source>
</evidence>
<feature type="compositionally biased region" description="Basic and acidic residues" evidence="1">
    <location>
        <begin position="1"/>
        <end position="11"/>
    </location>
</feature>
<dbReference type="Proteomes" id="UP000494256">
    <property type="component" value="Unassembled WGS sequence"/>
</dbReference>
<dbReference type="Proteomes" id="UP000494106">
    <property type="component" value="Unassembled WGS sequence"/>
</dbReference>
<proteinExistence type="predicted"/>
<keyword evidence="4" id="KW-1185">Reference proteome</keyword>
<feature type="compositionally biased region" description="Basic and acidic residues" evidence="1">
    <location>
        <begin position="24"/>
        <end position="35"/>
    </location>
</feature>
<evidence type="ECO:0000313" key="5">
    <source>
        <dbReference type="Proteomes" id="UP000494256"/>
    </source>
</evidence>
<reference evidence="4 5" key="1">
    <citation type="submission" date="2020-04" db="EMBL/GenBank/DDBJ databases">
        <authorList>
            <person name="Wallbank WR R."/>
            <person name="Pardo Diaz C."/>
            <person name="Kozak K."/>
            <person name="Martin S."/>
            <person name="Jiggins C."/>
            <person name="Moest M."/>
            <person name="Warren A I."/>
            <person name="Byers J.R.P. K."/>
            <person name="Montejo-Kovacevich G."/>
            <person name="Yen C E."/>
        </authorList>
    </citation>
    <scope>NUCLEOTIDE SEQUENCE [LARGE SCALE GENOMIC DNA]</scope>
</reference>
<dbReference type="EMBL" id="CADEBD010000364">
    <property type="protein sequence ID" value="CAB3252062.1"/>
    <property type="molecule type" value="Genomic_DNA"/>
</dbReference>
<gene>
    <name evidence="3" type="ORF">APLA_LOCUS13905</name>
    <name evidence="2" type="ORF">APLA_LOCUS5785</name>
</gene>
<feature type="region of interest" description="Disordered" evidence="1">
    <location>
        <begin position="95"/>
        <end position="142"/>
    </location>
</feature>